<protein>
    <recommendedName>
        <fullName evidence="1">Heterokaryon incompatibility domain-containing protein</fullName>
    </recommendedName>
</protein>
<proteinExistence type="predicted"/>
<dbReference type="EMBL" id="ABDG02000026">
    <property type="protein sequence ID" value="EHK42440.1"/>
    <property type="molecule type" value="Genomic_DNA"/>
</dbReference>
<evidence type="ECO:0000259" key="1">
    <source>
        <dbReference type="Pfam" id="PF06985"/>
    </source>
</evidence>
<dbReference type="InterPro" id="IPR052895">
    <property type="entry name" value="HetReg/Transcr_Mod"/>
</dbReference>
<evidence type="ECO:0000313" key="2">
    <source>
        <dbReference type="EMBL" id="EHK42440.1"/>
    </source>
</evidence>
<organism evidence="2 3">
    <name type="scientific">Hypocrea atroviridis (strain ATCC 20476 / IMI 206040)</name>
    <name type="common">Trichoderma atroviride</name>
    <dbReference type="NCBI Taxonomy" id="452589"/>
    <lineage>
        <taxon>Eukaryota</taxon>
        <taxon>Fungi</taxon>
        <taxon>Dikarya</taxon>
        <taxon>Ascomycota</taxon>
        <taxon>Pezizomycotina</taxon>
        <taxon>Sordariomycetes</taxon>
        <taxon>Hypocreomycetidae</taxon>
        <taxon>Hypocreales</taxon>
        <taxon>Hypocreaceae</taxon>
        <taxon>Trichoderma</taxon>
    </lineage>
</organism>
<dbReference type="AlphaFoldDB" id="G9P0X7"/>
<dbReference type="HOGENOM" id="CLU_004184_6_0_1"/>
<keyword evidence="3" id="KW-1185">Reference proteome</keyword>
<sequence length="171" mass="19956">IRLCSLYPGNFDDPIQCYIKPFNLHPLPKFEALSYTWGNPTDRLPIIANGETMLVTKNLATSLTYLRDCSDARVLWIDAICINQNDLGERSKQVMLMGKIYEVVTRVISWLGIRDPLFDPFIEMHHATSLFQHIRFLKTHPPFQAYLESNNTYWQRAWIIQEVICAKRLIL</sequence>
<feature type="non-terminal residue" evidence="2">
    <location>
        <position position="1"/>
    </location>
</feature>
<evidence type="ECO:0000313" key="3">
    <source>
        <dbReference type="Proteomes" id="UP000005426"/>
    </source>
</evidence>
<dbReference type="Proteomes" id="UP000005426">
    <property type="component" value="Unassembled WGS sequence"/>
</dbReference>
<dbReference type="Pfam" id="PF06985">
    <property type="entry name" value="HET"/>
    <property type="match status" value="1"/>
</dbReference>
<name>G9P0X7_HYPAI</name>
<dbReference type="eggNOG" id="KOG0581">
    <property type="taxonomic scope" value="Eukaryota"/>
</dbReference>
<accession>G9P0X7</accession>
<dbReference type="OrthoDB" id="4899362at2759"/>
<dbReference type="PANTHER" id="PTHR24148:SF64">
    <property type="entry name" value="HETEROKARYON INCOMPATIBILITY DOMAIN-CONTAINING PROTEIN"/>
    <property type="match status" value="1"/>
</dbReference>
<dbReference type="OMA" id="EMHHATS"/>
<feature type="domain" description="Heterokaryon incompatibility" evidence="1">
    <location>
        <begin position="30"/>
        <end position="162"/>
    </location>
</feature>
<reference evidence="2 3" key="1">
    <citation type="journal article" date="2011" name="Genome Biol.">
        <title>Comparative genome sequence analysis underscores mycoparasitism as the ancestral life style of Trichoderma.</title>
        <authorList>
            <person name="Kubicek C.P."/>
            <person name="Herrera-Estrella A."/>
            <person name="Seidl-Seiboth V."/>
            <person name="Martinez D.A."/>
            <person name="Druzhinina I.S."/>
            <person name="Thon M."/>
            <person name="Zeilinger S."/>
            <person name="Casas-Flores S."/>
            <person name="Horwitz B.A."/>
            <person name="Mukherjee P.K."/>
            <person name="Mukherjee M."/>
            <person name="Kredics L."/>
            <person name="Alcaraz L.D."/>
            <person name="Aerts A."/>
            <person name="Antal Z."/>
            <person name="Atanasova L."/>
            <person name="Cervantes-Badillo M.G."/>
            <person name="Challacombe J."/>
            <person name="Chertkov O."/>
            <person name="McCluskey K."/>
            <person name="Coulpier F."/>
            <person name="Deshpande N."/>
            <person name="von Doehren H."/>
            <person name="Ebbole D.J."/>
            <person name="Esquivel-Naranjo E.U."/>
            <person name="Fekete E."/>
            <person name="Flipphi M."/>
            <person name="Glaser F."/>
            <person name="Gomez-Rodriguez E.Y."/>
            <person name="Gruber S."/>
            <person name="Han C."/>
            <person name="Henrissat B."/>
            <person name="Hermosa R."/>
            <person name="Hernandez-Onate M."/>
            <person name="Karaffa L."/>
            <person name="Kosti I."/>
            <person name="Le Crom S."/>
            <person name="Lindquist E."/>
            <person name="Lucas S."/>
            <person name="Luebeck M."/>
            <person name="Luebeck P.S."/>
            <person name="Margeot A."/>
            <person name="Metz B."/>
            <person name="Misra M."/>
            <person name="Nevalainen H."/>
            <person name="Omann M."/>
            <person name="Packer N."/>
            <person name="Perrone G."/>
            <person name="Uresti-Rivera E.E."/>
            <person name="Salamov A."/>
            <person name="Schmoll M."/>
            <person name="Seiboth B."/>
            <person name="Shapiro H."/>
            <person name="Sukno S."/>
            <person name="Tamayo-Ramos J.A."/>
            <person name="Tisch D."/>
            <person name="Wiest A."/>
            <person name="Wilkinson H.H."/>
            <person name="Zhang M."/>
            <person name="Coutinho P.M."/>
            <person name="Kenerley C.M."/>
            <person name="Monte E."/>
            <person name="Baker S.E."/>
            <person name="Grigoriev I.V."/>
        </authorList>
    </citation>
    <scope>NUCLEOTIDE SEQUENCE [LARGE SCALE GENOMIC DNA]</scope>
    <source>
        <strain evidence="3">ATCC 20476 / IMI 206040</strain>
    </source>
</reference>
<dbReference type="PANTHER" id="PTHR24148">
    <property type="entry name" value="ANKYRIN REPEAT DOMAIN-CONTAINING PROTEIN 39 HOMOLOG-RELATED"/>
    <property type="match status" value="1"/>
</dbReference>
<feature type="non-terminal residue" evidence="2">
    <location>
        <position position="171"/>
    </location>
</feature>
<dbReference type="STRING" id="452589.G9P0X7"/>
<comment type="caution">
    <text evidence="2">The sequence shown here is derived from an EMBL/GenBank/DDBJ whole genome shotgun (WGS) entry which is preliminary data.</text>
</comment>
<dbReference type="InterPro" id="IPR010730">
    <property type="entry name" value="HET"/>
</dbReference>
<gene>
    <name evidence="2" type="ORF">TRIATDRAFT_185589</name>
</gene>